<sequence length="417" mass="47400">MKRLRESQRMSQLGNGIWTMSGTQAGQPGLIGVLYMSWQQSGESEQSGSGMSFRKEWKQFAERETEAVFKSSVLFEGMDWIHDDLFIYMRLPSGRRGTLEGWLLETAFKHTKEWERRFAAHMQQLSEQHWSGKLYIGVAVAEISSSSEEGSAWYEAVKQAMLHGQSAGGMERSIKRRAFDRLMEQRSIDPVYQPILSLREDKVFGFEALTRTRERTWFEGPLELFSFAEQEGAAYVLDRLAREKAIEGCGGLRREQKLFINVMAQIIEDPEFSPGLTLSLLERRGLSPHNVVFEITERNSIEDFGAVKKALEHYRSQGYQIAIDDVGAGYSSLQSIVELRPDYLKVDRSIIQDIHQDEMKAHILHTLAQLAAKMDISIIAEGIEQEEELAKVRELGASYAQGYLLGRPAAMSEDRGI</sequence>
<gene>
    <name evidence="2" type="ORF">J2T15_003721</name>
</gene>
<proteinExistence type="predicted"/>
<evidence type="ECO:0000313" key="2">
    <source>
        <dbReference type="EMBL" id="MDQ0114266.1"/>
    </source>
</evidence>
<protein>
    <submittedName>
        <fullName evidence="2">EAL domain-containing protein (Putative c-di-GMP-specific phosphodiesterase class I)</fullName>
    </submittedName>
</protein>
<feature type="domain" description="EAL" evidence="1">
    <location>
        <begin position="172"/>
        <end position="417"/>
    </location>
</feature>
<dbReference type="InterPro" id="IPR001633">
    <property type="entry name" value="EAL_dom"/>
</dbReference>
<dbReference type="InterPro" id="IPR035919">
    <property type="entry name" value="EAL_sf"/>
</dbReference>
<keyword evidence="3" id="KW-1185">Reference proteome</keyword>
<evidence type="ECO:0000313" key="3">
    <source>
        <dbReference type="Proteomes" id="UP001229346"/>
    </source>
</evidence>
<dbReference type="Gene3D" id="3.20.20.450">
    <property type="entry name" value="EAL domain"/>
    <property type="match status" value="1"/>
</dbReference>
<accession>A0ABT9U5C2</accession>
<dbReference type="InterPro" id="IPR050706">
    <property type="entry name" value="Cyclic-di-GMP_PDE-like"/>
</dbReference>
<dbReference type="Pfam" id="PF00563">
    <property type="entry name" value="EAL"/>
    <property type="match status" value="1"/>
</dbReference>
<dbReference type="PANTHER" id="PTHR33121">
    <property type="entry name" value="CYCLIC DI-GMP PHOSPHODIESTERASE PDEF"/>
    <property type="match status" value="1"/>
</dbReference>
<dbReference type="EMBL" id="JAUSSU010000007">
    <property type="protein sequence ID" value="MDQ0114266.1"/>
    <property type="molecule type" value="Genomic_DNA"/>
</dbReference>
<dbReference type="CDD" id="cd01948">
    <property type="entry name" value="EAL"/>
    <property type="match status" value="1"/>
</dbReference>
<dbReference type="SMART" id="SM00052">
    <property type="entry name" value="EAL"/>
    <property type="match status" value="1"/>
</dbReference>
<comment type="caution">
    <text evidence="2">The sequence shown here is derived from an EMBL/GenBank/DDBJ whole genome shotgun (WGS) entry which is preliminary data.</text>
</comment>
<dbReference type="Proteomes" id="UP001229346">
    <property type="component" value="Unassembled WGS sequence"/>
</dbReference>
<reference evidence="2 3" key="1">
    <citation type="submission" date="2023-07" db="EMBL/GenBank/DDBJ databases">
        <title>Sorghum-associated microbial communities from plants grown in Nebraska, USA.</title>
        <authorList>
            <person name="Schachtman D."/>
        </authorList>
    </citation>
    <scope>NUCLEOTIDE SEQUENCE [LARGE SCALE GENOMIC DNA]</scope>
    <source>
        <strain evidence="2 3">CC482</strain>
    </source>
</reference>
<evidence type="ECO:0000259" key="1">
    <source>
        <dbReference type="PROSITE" id="PS50883"/>
    </source>
</evidence>
<name>A0ABT9U5C2_PAEHA</name>
<dbReference type="PROSITE" id="PS50883">
    <property type="entry name" value="EAL"/>
    <property type="match status" value="1"/>
</dbReference>
<dbReference type="PANTHER" id="PTHR33121:SF76">
    <property type="entry name" value="SIGNALING PROTEIN"/>
    <property type="match status" value="1"/>
</dbReference>
<dbReference type="SUPFAM" id="SSF141868">
    <property type="entry name" value="EAL domain-like"/>
    <property type="match status" value="1"/>
</dbReference>
<organism evidence="2 3">
    <name type="scientific">Paenibacillus harenae</name>
    <dbReference type="NCBI Taxonomy" id="306543"/>
    <lineage>
        <taxon>Bacteria</taxon>
        <taxon>Bacillati</taxon>
        <taxon>Bacillota</taxon>
        <taxon>Bacilli</taxon>
        <taxon>Bacillales</taxon>
        <taxon>Paenibacillaceae</taxon>
        <taxon>Paenibacillus</taxon>
    </lineage>
</organism>